<feature type="transmembrane region" description="Helical" evidence="2">
    <location>
        <begin position="266"/>
        <end position="293"/>
    </location>
</feature>
<feature type="compositionally biased region" description="Basic and acidic residues" evidence="1">
    <location>
        <begin position="15"/>
        <end position="27"/>
    </location>
</feature>
<evidence type="ECO:0000259" key="3">
    <source>
        <dbReference type="Pfam" id="PF01926"/>
    </source>
</evidence>
<dbReference type="Pfam" id="PF01926">
    <property type="entry name" value="MMR_HSR1"/>
    <property type="match status" value="1"/>
</dbReference>
<keyword evidence="2" id="KW-0472">Membrane</keyword>
<dbReference type="GO" id="GO:0005525">
    <property type="term" value="F:GTP binding"/>
    <property type="evidence" value="ECO:0007669"/>
    <property type="project" value="InterPro"/>
</dbReference>
<accession>A0AAD6GKA4</accession>
<keyword evidence="2" id="KW-1133">Transmembrane helix</keyword>
<dbReference type="InterPro" id="IPR027417">
    <property type="entry name" value="P-loop_NTPase"/>
</dbReference>
<dbReference type="AlphaFoldDB" id="A0AAD6GKA4"/>
<evidence type="ECO:0000256" key="2">
    <source>
        <dbReference type="SAM" id="Phobius"/>
    </source>
</evidence>
<dbReference type="InterPro" id="IPR006073">
    <property type="entry name" value="GTP-bd"/>
</dbReference>
<keyword evidence="2" id="KW-0812">Transmembrane</keyword>
<evidence type="ECO:0000313" key="5">
    <source>
        <dbReference type="Proteomes" id="UP001220324"/>
    </source>
</evidence>
<dbReference type="CDD" id="cd00882">
    <property type="entry name" value="Ras_like_GTPase"/>
    <property type="match status" value="1"/>
</dbReference>
<dbReference type="SUPFAM" id="SSF52540">
    <property type="entry name" value="P-loop containing nucleoside triphosphate hydrolases"/>
    <property type="match status" value="1"/>
</dbReference>
<evidence type="ECO:0000313" key="4">
    <source>
        <dbReference type="EMBL" id="KAJ5557041.1"/>
    </source>
</evidence>
<name>A0AAD6GKA4_9EURO</name>
<evidence type="ECO:0000256" key="1">
    <source>
        <dbReference type="SAM" id="MobiDB-lite"/>
    </source>
</evidence>
<feature type="region of interest" description="Disordered" evidence="1">
    <location>
        <begin position="1"/>
        <end position="27"/>
    </location>
</feature>
<organism evidence="4 5">
    <name type="scientific">Penicillium frequentans</name>
    <dbReference type="NCBI Taxonomy" id="3151616"/>
    <lineage>
        <taxon>Eukaryota</taxon>
        <taxon>Fungi</taxon>
        <taxon>Dikarya</taxon>
        <taxon>Ascomycota</taxon>
        <taxon>Pezizomycotina</taxon>
        <taxon>Eurotiomycetes</taxon>
        <taxon>Eurotiomycetidae</taxon>
        <taxon>Eurotiales</taxon>
        <taxon>Aspergillaceae</taxon>
        <taxon>Penicillium</taxon>
    </lineage>
</organism>
<comment type="caution">
    <text evidence="4">The sequence shown here is derived from an EMBL/GenBank/DDBJ whole genome shotgun (WGS) entry which is preliminary data.</text>
</comment>
<feature type="domain" description="G" evidence="3">
    <location>
        <begin position="43"/>
        <end position="103"/>
    </location>
</feature>
<dbReference type="Proteomes" id="UP001220324">
    <property type="component" value="Unassembled WGS sequence"/>
</dbReference>
<reference evidence="4 5" key="1">
    <citation type="journal article" date="2023" name="IMA Fungus">
        <title>Comparative genomic study of the Penicillium genus elucidates a diverse pangenome and 15 lateral gene transfer events.</title>
        <authorList>
            <person name="Petersen C."/>
            <person name="Sorensen T."/>
            <person name="Nielsen M.R."/>
            <person name="Sondergaard T.E."/>
            <person name="Sorensen J.L."/>
            <person name="Fitzpatrick D.A."/>
            <person name="Frisvad J.C."/>
            <person name="Nielsen K.L."/>
        </authorList>
    </citation>
    <scope>NUCLEOTIDE SEQUENCE [LARGE SCALE GENOMIC DNA]</scope>
    <source>
        <strain evidence="4 5">IBT 35679</strain>
    </source>
</reference>
<protein>
    <recommendedName>
        <fullName evidence="3">G domain-containing protein</fullName>
    </recommendedName>
</protein>
<dbReference type="EMBL" id="JAQIZZ010000001">
    <property type="protein sequence ID" value="KAJ5557041.1"/>
    <property type="molecule type" value="Genomic_DNA"/>
</dbReference>
<sequence>MGSAQSTHKQAQAGDYEKEAKEGTEESLKQFRNGELAGKVKVILVLGPAGAGKTNLIKLLTEKNLKIGHDLESGTLHAECVYTEIEDQKFLFIDTPGFGDPNLTSGTVKKAIYTILGYFTRQLGGIHGILYVQSIVDSRFSSGMQESSDFLSEICDHNSQLNVTFITTKWDMIVEKEMQNCRDRELTLVNKRWKAFKVGEHNGARSWRSGASWDDDFELRTKETARLRQGILSYFQKNRVDTLVMPFSQWPLDQQILLAIECATGAFFVAVAGCMLAFGIAVGTTFTFTFSFIF</sequence>
<proteinExistence type="predicted"/>
<feature type="compositionally biased region" description="Polar residues" evidence="1">
    <location>
        <begin position="1"/>
        <end position="10"/>
    </location>
</feature>
<keyword evidence="5" id="KW-1185">Reference proteome</keyword>
<dbReference type="Gene3D" id="3.40.50.300">
    <property type="entry name" value="P-loop containing nucleotide triphosphate hydrolases"/>
    <property type="match status" value="1"/>
</dbReference>
<gene>
    <name evidence="4" type="ORF">N7494_000956</name>
</gene>